<evidence type="ECO:0000256" key="1">
    <source>
        <dbReference type="SAM" id="Phobius"/>
    </source>
</evidence>
<comment type="caution">
    <text evidence="2">The sequence shown here is derived from an EMBL/GenBank/DDBJ whole genome shotgun (WGS) entry which is preliminary data.</text>
</comment>
<organism evidence="2">
    <name type="scientific">Tanacetum cinerariifolium</name>
    <name type="common">Dalmatian daisy</name>
    <name type="synonym">Chrysanthemum cinerariifolium</name>
    <dbReference type="NCBI Taxonomy" id="118510"/>
    <lineage>
        <taxon>Eukaryota</taxon>
        <taxon>Viridiplantae</taxon>
        <taxon>Streptophyta</taxon>
        <taxon>Embryophyta</taxon>
        <taxon>Tracheophyta</taxon>
        <taxon>Spermatophyta</taxon>
        <taxon>Magnoliopsida</taxon>
        <taxon>eudicotyledons</taxon>
        <taxon>Gunneridae</taxon>
        <taxon>Pentapetalae</taxon>
        <taxon>asterids</taxon>
        <taxon>campanulids</taxon>
        <taxon>Asterales</taxon>
        <taxon>Asteraceae</taxon>
        <taxon>Asteroideae</taxon>
        <taxon>Anthemideae</taxon>
        <taxon>Anthemidinae</taxon>
        <taxon>Tanacetum</taxon>
    </lineage>
</organism>
<dbReference type="EMBL" id="BKCJ010132443">
    <property type="protein sequence ID" value="GEX82288.1"/>
    <property type="molecule type" value="Genomic_DNA"/>
</dbReference>
<gene>
    <name evidence="2" type="ORF">Tci_354263</name>
</gene>
<keyword evidence="1" id="KW-0812">Transmembrane</keyword>
<proteinExistence type="predicted"/>
<dbReference type="AlphaFoldDB" id="A0A699HBU9"/>
<accession>A0A699HBU9</accession>
<name>A0A699HBU9_TANCI</name>
<protein>
    <submittedName>
        <fullName evidence="2">PRA1 family protein E</fullName>
    </submittedName>
</protein>
<keyword evidence="1" id="KW-1133">Transmembrane helix</keyword>
<reference evidence="2" key="1">
    <citation type="journal article" date="2019" name="Sci. Rep.">
        <title>Draft genome of Tanacetum cinerariifolium, the natural source of mosquito coil.</title>
        <authorList>
            <person name="Yamashiro T."/>
            <person name="Shiraishi A."/>
            <person name="Satake H."/>
            <person name="Nakayama K."/>
        </authorList>
    </citation>
    <scope>NUCLEOTIDE SEQUENCE</scope>
</reference>
<keyword evidence="1" id="KW-0472">Membrane</keyword>
<feature type="transmembrane region" description="Helical" evidence="1">
    <location>
        <begin position="122"/>
        <end position="142"/>
    </location>
</feature>
<evidence type="ECO:0000313" key="2">
    <source>
        <dbReference type="EMBL" id="GEX82288.1"/>
    </source>
</evidence>
<sequence>MIVGQQYYTEGTCERKWYDGPDPTRHMLKGTSEGYLSPSYGIDMHKLKYSIIDYMTTILYWGDISTHVRMKGTSGWNGRLGERCPDDLFLDESEAVEGGLLLVVGSGSGEALDEGVTVWIELIWLVCVLFSFVVFVVFAAILNMKCTCLMFLMEFEL</sequence>